<dbReference type="EMBL" id="RHIB01000001">
    <property type="protein sequence ID" value="RNA69252.1"/>
    <property type="molecule type" value="Genomic_DNA"/>
</dbReference>
<feature type="region of interest" description="Disordered" evidence="7">
    <location>
        <begin position="905"/>
        <end position="942"/>
    </location>
</feature>
<evidence type="ECO:0000256" key="6">
    <source>
        <dbReference type="HAMAP-Rule" id="MF_01169"/>
    </source>
</evidence>
<accession>A0A3M7TWH8</accession>
<dbReference type="PIRSF" id="PIRSF000157">
    <property type="entry name" value="Oxoglu_dh_E1"/>
    <property type="match status" value="1"/>
</dbReference>
<dbReference type="GO" id="GO:0030976">
    <property type="term" value="F:thiamine pyrophosphate binding"/>
    <property type="evidence" value="ECO:0007669"/>
    <property type="project" value="UniProtKB-UniRule"/>
</dbReference>
<dbReference type="GO" id="GO:0004591">
    <property type="term" value="F:oxoglutarate dehydrogenase (succinyl-transferring) activity"/>
    <property type="evidence" value="ECO:0007669"/>
    <property type="project" value="UniProtKB-UniRule"/>
</dbReference>
<feature type="domain" description="Transketolase-like pyrimidine-binding" evidence="8">
    <location>
        <begin position="588"/>
        <end position="784"/>
    </location>
</feature>
<comment type="subunit">
    <text evidence="6">Homodimer. Part of the 2-oxoglutarate dehydrogenase (OGDH) complex composed of E1 (2-oxoglutarate dehydrogenase), E2 (dihydrolipoamide succinyltransferase) and E3 (dihydrolipoamide dehydrogenase); the complex contains multiple copies of the three enzymatic components (E1, E2 and E3).</text>
</comment>
<dbReference type="RefSeq" id="WP_122896773.1">
    <property type="nucleotide sequence ID" value="NZ_RHIB01000001.1"/>
</dbReference>
<dbReference type="GO" id="GO:0005829">
    <property type="term" value="C:cytosol"/>
    <property type="evidence" value="ECO:0007669"/>
    <property type="project" value="TreeGrafter"/>
</dbReference>
<dbReference type="FunFam" id="3.40.50.970:FF:000036">
    <property type="entry name" value="2-oxoglutarate dehydrogenase E1 component"/>
    <property type="match status" value="1"/>
</dbReference>
<dbReference type="InterPro" id="IPR011603">
    <property type="entry name" value="2oxoglutarate_DH_E1"/>
</dbReference>
<dbReference type="CDD" id="cd02016">
    <property type="entry name" value="TPP_E1_OGDC_like"/>
    <property type="match status" value="1"/>
</dbReference>
<dbReference type="SMART" id="SM00861">
    <property type="entry name" value="Transket_pyr"/>
    <property type="match status" value="1"/>
</dbReference>
<dbReference type="PANTHER" id="PTHR23152:SF4">
    <property type="entry name" value="2-OXOADIPATE DEHYDROGENASE COMPLEX COMPONENT E1"/>
    <property type="match status" value="1"/>
</dbReference>
<comment type="function">
    <text evidence="6">E1 component of the 2-oxoglutarate dehydrogenase (OGDH) complex which catalyzes the decarboxylation of 2-oxoglutarate, the first step in the conversion of 2-oxoglutarate to succinyl-CoA and CO(2).</text>
</comment>
<dbReference type="Pfam" id="PF02779">
    <property type="entry name" value="Transket_pyr"/>
    <property type="match status" value="1"/>
</dbReference>
<comment type="caution">
    <text evidence="9">The sequence shown here is derived from an EMBL/GenBank/DDBJ whole genome shotgun (WGS) entry which is preliminary data.</text>
</comment>
<evidence type="ECO:0000256" key="3">
    <source>
        <dbReference type="ARBA" id="ARBA00023052"/>
    </source>
</evidence>
<dbReference type="Gene3D" id="3.40.50.11610">
    <property type="entry name" value="Multifunctional 2-oxoglutarate metabolism enzyme, C-terminal domain"/>
    <property type="match status" value="1"/>
</dbReference>
<comment type="similarity">
    <text evidence="6">Belongs to the alpha-ketoglutarate dehydrogenase family.</text>
</comment>
<dbReference type="PANTHER" id="PTHR23152">
    <property type="entry name" value="2-OXOGLUTARATE DEHYDROGENASE"/>
    <property type="match status" value="1"/>
</dbReference>
<dbReference type="GO" id="GO:0006099">
    <property type="term" value="P:tricarboxylic acid cycle"/>
    <property type="evidence" value="ECO:0007669"/>
    <property type="project" value="TreeGrafter"/>
</dbReference>
<dbReference type="InterPro" id="IPR042179">
    <property type="entry name" value="KGD_C_sf"/>
</dbReference>
<evidence type="ECO:0000256" key="4">
    <source>
        <dbReference type="ARBA" id="ARBA00023152"/>
    </source>
</evidence>
<evidence type="ECO:0000313" key="10">
    <source>
        <dbReference type="Proteomes" id="UP000278746"/>
    </source>
</evidence>
<keyword evidence="3 6" id="KW-0786">Thiamine pyrophosphate</keyword>
<sequence>MSSKHVQMDEGWSQFHGPNFGYLLEVYELYKEDAASVDEELKQFFDKWGGPPESEGTPAAQSSGGDITAAIKAAKLADHIRRNGHLMADISPVEKRESQNLFDLKSYQLTEEALRAIPAHLLTPHAPKSVENGLDAVNHLKKVYSSALAFEFNQVHDLEEREWLYKMVESEEYRPTFSDEMRKDLLNRLNHVEGFEHFLHKTFVGQKRFSIEGLDSMVPMLDDAVKESVTDGAKNVMIGMAHRGRLNVLAHVLGKPYEIIFSEFVDAPNKELVPSEGSVGINYGWTGDVKYHLGADREVEEKEEKATVSLANNPSHLEFVDPVVEGFTRAAQDNRSEPGYPKQDKSKAMAILVHGDAAFPGQGIVAETLNLSQLTGYATGGTIHVIANNKIGFTTSSSDSRSTNYASDLAKGFEVPVIHVNADHPEACVAAMHLAYEYRKRFEKDVLIDLIGYRRYGHNEMDEPAATQPQMYKEIRKHKTVYELYADRLHEKGIIGSDDGKKLRQKLLSDLQSQYETIKANKRDRAGEMNPPEKVVQSLDNIDTSVELDTLKQINEELLKFPEDFKVFPKLKKILQRRETAFDNEGAIDWALAETLAFATILHDGNPIRLTGQDSERGTFSQRHIVLTDSETNEKYSPLHKMHHANASFAVHNSPLSEAAVVGFDYGYSVQAPETLTIWEAQYGDFSNGAQVIFDQFVSAGRAKWGQKSGLVLLLPHGYEGQGPEHSSGRVERFLQLAAENNWHVTNVTSAAQYFHLLRRQASILGKDEVRPLVVMTPKSLLRHNKVISTSEEVAAGMFKPILEQPGLAENPENVKRIVFATGKLTIDLAEAAEELEDKDTVHVVRVEEIYPFPREAVAELKEKYPNAKEWVWAQEEPSNMGAWHYVLPHLRHLAEDHAEVKYIGRRRRSAPAEGDPKAHKQDQKKIIEDALSLNSEGREEE</sequence>
<dbReference type="InterPro" id="IPR009014">
    <property type="entry name" value="Transketo_C/PFOR_II"/>
</dbReference>
<dbReference type="InterPro" id="IPR029061">
    <property type="entry name" value="THDP-binding"/>
</dbReference>
<dbReference type="Proteomes" id="UP000278746">
    <property type="component" value="Unassembled WGS sequence"/>
</dbReference>
<dbReference type="NCBIfam" id="NF006914">
    <property type="entry name" value="PRK09404.1"/>
    <property type="match status" value="1"/>
</dbReference>
<dbReference type="GO" id="GO:0045252">
    <property type="term" value="C:oxoglutarate dehydrogenase complex"/>
    <property type="evidence" value="ECO:0007669"/>
    <property type="project" value="TreeGrafter"/>
</dbReference>
<organism evidence="9 10">
    <name type="scientific">Alteribacter keqinensis</name>
    <dbReference type="NCBI Taxonomy" id="2483800"/>
    <lineage>
        <taxon>Bacteria</taxon>
        <taxon>Bacillati</taxon>
        <taxon>Bacillota</taxon>
        <taxon>Bacilli</taxon>
        <taxon>Bacillales</taxon>
        <taxon>Bacillaceae</taxon>
        <taxon>Alteribacter</taxon>
    </lineage>
</organism>
<name>A0A3M7TWH8_9BACI</name>
<keyword evidence="4 6" id="KW-0324">Glycolysis</keyword>
<dbReference type="SUPFAM" id="SSF52518">
    <property type="entry name" value="Thiamin diphosphate-binding fold (THDP-binding)"/>
    <property type="match status" value="2"/>
</dbReference>
<dbReference type="AlphaFoldDB" id="A0A3M7TWH8"/>
<dbReference type="NCBIfam" id="NF008907">
    <property type="entry name" value="PRK12270.1"/>
    <property type="match status" value="1"/>
</dbReference>
<reference evidence="9 10" key="1">
    <citation type="submission" date="2018-10" db="EMBL/GenBank/DDBJ databases">
        <title>Bacillus Keqinensis sp. nov., a moderately halophilic bacterium isolated from a saline-alkaline lake.</title>
        <authorList>
            <person name="Wang H."/>
        </authorList>
    </citation>
    <scope>NUCLEOTIDE SEQUENCE [LARGE SCALE GENOMIC DNA]</scope>
    <source>
        <strain evidence="9 10">KQ-3</strain>
    </source>
</reference>
<dbReference type="Gene3D" id="3.40.50.12470">
    <property type="match status" value="1"/>
</dbReference>
<dbReference type="Pfam" id="PF16870">
    <property type="entry name" value="OxoGdeHyase_C"/>
    <property type="match status" value="1"/>
</dbReference>
<proteinExistence type="inferred from homology"/>
<dbReference type="GO" id="GO:0006096">
    <property type="term" value="P:glycolytic process"/>
    <property type="evidence" value="ECO:0007669"/>
    <property type="project" value="UniProtKB-UniRule"/>
</dbReference>
<evidence type="ECO:0000256" key="1">
    <source>
        <dbReference type="ARBA" id="ARBA00001964"/>
    </source>
</evidence>
<comment type="catalytic activity">
    <reaction evidence="5 6">
        <text>N(6)-[(R)-lipoyl]-L-lysyl-[protein] + 2-oxoglutarate + H(+) = N(6)-[(R)-S(8)-succinyldihydrolipoyl]-L-lysyl-[protein] + CO2</text>
        <dbReference type="Rhea" id="RHEA:12188"/>
        <dbReference type="Rhea" id="RHEA-COMP:10474"/>
        <dbReference type="Rhea" id="RHEA-COMP:20092"/>
        <dbReference type="ChEBI" id="CHEBI:15378"/>
        <dbReference type="ChEBI" id="CHEBI:16526"/>
        <dbReference type="ChEBI" id="CHEBI:16810"/>
        <dbReference type="ChEBI" id="CHEBI:83099"/>
        <dbReference type="ChEBI" id="CHEBI:83120"/>
        <dbReference type="EC" id="1.2.4.2"/>
    </reaction>
</comment>
<dbReference type="Gene3D" id="3.40.50.970">
    <property type="match status" value="1"/>
</dbReference>
<keyword evidence="10" id="KW-1185">Reference proteome</keyword>
<evidence type="ECO:0000256" key="2">
    <source>
        <dbReference type="ARBA" id="ARBA00023002"/>
    </source>
</evidence>
<evidence type="ECO:0000259" key="8">
    <source>
        <dbReference type="SMART" id="SM00861"/>
    </source>
</evidence>
<feature type="compositionally biased region" description="Basic and acidic residues" evidence="7">
    <location>
        <begin position="915"/>
        <end position="929"/>
    </location>
</feature>
<dbReference type="SUPFAM" id="SSF52922">
    <property type="entry name" value="TK C-terminal domain-like"/>
    <property type="match status" value="1"/>
</dbReference>
<dbReference type="InterPro" id="IPR001017">
    <property type="entry name" value="DH_E1"/>
</dbReference>
<comment type="cofactor">
    <cofactor evidence="1 6">
        <name>thiamine diphosphate</name>
        <dbReference type="ChEBI" id="CHEBI:58937"/>
    </cofactor>
</comment>
<dbReference type="HAMAP" id="MF_01169">
    <property type="entry name" value="SucA_OdhA"/>
    <property type="match status" value="1"/>
</dbReference>
<keyword evidence="2 6" id="KW-0560">Oxidoreductase</keyword>
<dbReference type="InterPro" id="IPR005475">
    <property type="entry name" value="Transketolase-like_Pyr-bd"/>
</dbReference>
<dbReference type="OrthoDB" id="9759785at2"/>
<dbReference type="InterPro" id="IPR023784">
    <property type="entry name" value="2oxoglutarate_DH_E1_bac"/>
</dbReference>
<protein>
    <recommendedName>
        <fullName evidence="6">2-oxoglutarate dehydrogenase E1 component</fullName>
        <ecNumber evidence="6">1.2.4.2</ecNumber>
    </recommendedName>
    <alternativeName>
        <fullName evidence="6">Alpha-ketoglutarate dehydrogenase</fullName>
    </alternativeName>
</protein>
<dbReference type="InterPro" id="IPR031717">
    <property type="entry name" value="ODO-1/KGD_C"/>
</dbReference>
<dbReference type="Pfam" id="PF00676">
    <property type="entry name" value="E1_dh"/>
    <property type="match status" value="1"/>
</dbReference>
<dbReference type="NCBIfam" id="TIGR00239">
    <property type="entry name" value="2oxo_dh_E1"/>
    <property type="match status" value="1"/>
</dbReference>
<gene>
    <name evidence="6" type="primary">odhA</name>
    <name evidence="9" type="ORF">EBO34_04710</name>
</gene>
<dbReference type="EC" id="1.2.4.2" evidence="6"/>
<evidence type="ECO:0000256" key="5">
    <source>
        <dbReference type="ARBA" id="ARBA00051911"/>
    </source>
</evidence>
<evidence type="ECO:0000313" key="9">
    <source>
        <dbReference type="EMBL" id="RNA69252.1"/>
    </source>
</evidence>
<evidence type="ECO:0000256" key="7">
    <source>
        <dbReference type="SAM" id="MobiDB-lite"/>
    </source>
</evidence>